<keyword evidence="3 8" id="KW-0813">Transport</keyword>
<feature type="transmembrane region" description="Helical" evidence="10">
    <location>
        <begin position="450"/>
        <end position="469"/>
    </location>
</feature>
<dbReference type="OrthoDB" id="6133115at2759"/>
<keyword evidence="6 10" id="KW-0472">Membrane</keyword>
<dbReference type="PANTHER" id="PTHR48022:SF29">
    <property type="entry name" value="SUGAR TRANSPORTER, PUTATIVE (AFU_ORTHOLOGUE AFUA_6G14500)-RELATED"/>
    <property type="match status" value="1"/>
</dbReference>
<dbReference type="InterPro" id="IPR005828">
    <property type="entry name" value="MFS_sugar_transport-like"/>
</dbReference>
<evidence type="ECO:0000256" key="10">
    <source>
        <dbReference type="SAM" id="Phobius"/>
    </source>
</evidence>
<dbReference type="EMBL" id="MLYV02000750">
    <property type="protein sequence ID" value="PSR78330.1"/>
    <property type="molecule type" value="Genomic_DNA"/>
</dbReference>
<dbReference type="GO" id="GO:0016020">
    <property type="term" value="C:membrane"/>
    <property type="evidence" value="ECO:0007669"/>
    <property type="project" value="UniProtKB-SubCell"/>
</dbReference>
<feature type="region of interest" description="Disordered" evidence="9">
    <location>
        <begin position="493"/>
        <end position="530"/>
    </location>
</feature>
<feature type="transmembrane region" description="Helical" evidence="10">
    <location>
        <begin position="326"/>
        <end position="344"/>
    </location>
</feature>
<evidence type="ECO:0000256" key="9">
    <source>
        <dbReference type="SAM" id="MobiDB-lite"/>
    </source>
</evidence>
<sequence>MGGGDTQIDPIISRLVAEDKVPWYQKRNLRMLYLLMFPTCIGIEMTSGFDSSMMNGLQAVNSWESFFHNPNSTTLGLMSSLYSLGSIASLPIVPFITDRLGRRMAIIFGSIIMLIGAILQMAAQDFAMFVIARFLLGFGIPFAIVAASSMIGELSYPKERARIGSLFNASWFIGAIVAAGVTLGTFSMQSTWGWRIPSALQMCPSLLQIIFIWFLPESPRWLISKGRGEEAYAVLTKYHAEGDVNSPFVKAEYAEIEATLELELENAKSGWRQMMGTPGMRKRVLICSFLGLATQWSGNGLTSYFLSKILDNVGIHDNKVKNEINLAMTCWGFVNATVLALTVPKMKRRTVFLVCTVSLTLIFTGWTIASARYAIDGDQASSRAVIAFIFLYSPAYNCGFNALTYAFLVELFPFHARAKGIAVFQLWSRAAGFFNQFVNPIGIANAGWKYYISYCVWLLFEVVFVYLVFPETSGRSLEELAFLFEDKIQEQQQQRVEREMEEDSTPVVPGHNSIDKDKEDNASHIETVSK</sequence>
<evidence type="ECO:0000313" key="13">
    <source>
        <dbReference type="Proteomes" id="UP000186601"/>
    </source>
</evidence>
<evidence type="ECO:0000256" key="8">
    <source>
        <dbReference type="RuleBase" id="RU003346"/>
    </source>
</evidence>
<dbReference type="PROSITE" id="PS50850">
    <property type="entry name" value="MFS"/>
    <property type="match status" value="1"/>
</dbReference>
<dbReference type="STRING" id="98765.A0A2R6NWJ2"/>
<name>A0A2R6NWJ2_9APHY</name>
<organism evidence="12 13">
    <name type="scientific">Hermanssonia centrifuga</name>
    <dbReference type="NCBI Taxonomy" id="98765"/>
    <lineage>
        <taxon>Eukaryota</taxon>
        <taxon>Fungi</taxon>
        <taxon>Dikarya</taxon>
        <taxon>Basidiomycota</taxon>
        <taxon>Agaricomycotina</taxon>
        <taxon>Agaricomycetes</taxon>
        <taxon>Polyporales</taxon>
        <taxon>Meruliaceae</taxon>
        <taxon>Hermanssonia</taxon>
    </lineage>
</organism>
<evidence type="ECO:0000256" key="1">
    <source>
        <dbReference type="ARBA" id="ARBA00004141"/>
    </source>
</evidence>
<dbReference type="Proteomes" id="UP000186601">
    <property type="component" value="Unassembled WGS sequence"/>
</dbReference>
<dbReference type="AlphaFoldDB" id="A0A2R6NWJ2"/>
<feature type="domain" description="Major facilitator superfamily (MFS) profile" evidence="11">
    <location>
        <begin position="36"/>
        <end position="473"/>
    </location>
</feature>
<accession>A0A2R6NWJ2</accession>
<dbReference type="InterPro" id="IPR020846">
    <property type="entry name" value="MFS_dom"/>
</dbReference>
<evidence type="ECO:0000256" key="3">
    <source>
        <dbReference type="ARBA" id="ARBA00022448"/>
    </source>
</evidence>
<feature type="transmembrane region" description="Helical" evidence="10">
    <location>
        <begin position="192"/>
        <end position="215"/>
    </location>
</feature>
<dbReference type="InterPro" id="IPR050360">
    <property type="entry name" value="MFS_Sugar_Transporters"/>
</dbReference>
<comment type="catalytic activity">
    <reaction evidence="7">
        <text>myo-inositol(out) + H(+)(out) = myo-inositol(in) + H(+)(in)</text>
        <dbReference type="Rhea" id="RHEA:60364"/>
        <dbReference type="ChEBI" id="CHEBI:15378"/>
        <dbReference type="ChEBI" id="CHEBI:17268"/>
    </reaction>
</comment>
<evidence type="ECO:0000256" key="2">
    <source>
        <dbReference type="ARBA" id="ARBA00010992"/>
    </source>
</evidence>
<evidence type="ECO:0000256" key="6">
    <source>
        <dbReference type="ARBA" id="ARBA00023136"/>
    </source>
</evidence>
<dbReference type="SUPFAM" id="SSF103473">
    <property type="entry name" value="MFS general substrate transporter"/>
    <property type="match status" value="1"/>
</dbReference>
<evidence type="ECO:0000313" key="12">
    <source>
        <dbReference type="EMBL" id="PSR78330.1"/>
    </source>
</evidence>
<keyword evidence="5 10" id="KW-1133">Transmembrane helix</keyword>
<feature type="transmembrane region" description="Helical" evidence="10">
    <location>
        <begin position="163"/>
        <end position="186"/>
    </location>
</feature>
<feature type="transmembrane region" description="Helical" evidence="10">
    <location>
        <begin position="284"/>
        <end position="306"/>
    </location>
</feature>
<protein>
    <recommendedName>
        <fullName evidence="11">Major facilitator superfamily (MFS) profile domain-containing protein</fullName>
    </recommendedName>
</protein>
<dbReference type="Pfam" id="PF00083">
    <property type="entry name" value="Sugar_tr"/>
    <property type="match status" value="1"/>
</dbReference>
<gene>
    <name evidence="12" type="ORF">PHLCEN_2v7452</name>
</gene>
<dbReference type="PANTHER" id="PTHR48022">
    <property type="entry name" value="PLASTIDIC GLUCOSE TRANSPORTER 4"/>
    <property type="match status" value="1"/>
</dbReference>
<feature type="transmembrane region" description="Helical" evidence="10">
    <location>
        <begin position="385"/>
        <end position="408"/>
    </location>
</feature>
<comment type="caution">
    <text evidence="12">The sequence shown here is derived from an EMBL/GenBank/DDBJ whole genome shotgun (WGS) entry which is preliminary data.</text>
</comment>
<dbReference type="InterPro" id="IPR036259">
    <property type="entry name" value="MFS_trans_sf"/>
</dbReference>
<evidence type="ECO:0000256" key="5">
    <source>
        <dbReference type="ARBA" id="ARBA00022989"/>
    </source>
</evidence>
<comment type="subcellular location">
    <subcellularLocation>
        <location evidence="1">Membrane</location>
        <topology evidence="1">Multi-pass membrane protein</topology>
    </subcellularLocation>
</comment>
<feature type="transmembrane region" description="Helical" evidence="10">
    <location>
        <begin position="32"/>
        <end position="54"/>
    </location>
</feature>
<dbReference type="InterPro" id="IPR003663">
    <property type="entry name" value="Sugar/inositol_transpt"/>
</dbReference>
<dbReference type="GO" id="GO:0005351">
    <property type="term" value="F:carbohydrate:proton symporter activity"/>
    <property type="evidence" value="ECO:0007669"/>
    <property type="project" value="TreeGrafter"/>
</dbReference>
<feature type="transmembrane region" description="Helical" evidence="10">
    <location>
        <begin position="105"/>
        <end position="123"/>
    </location>
</feature>
<evidence type="ECO:0000256" key="4">
    <source>
        <dbReference type="ARBA" id="ARBA00022692"/>
    </source>
</evidence>
<dbReference type="NCBIfam" id="TIGR00879">
    <property type="entry name" value="SP"/>
    <property type="match status" value="1"/>
</dbReference>
<proteinExistence type="inferred from homology"/>
<keyword evidence="13" id="KW-1185">Reference proteome</keyword>
<evidence type="ECO:0000259" key="11">
    <source>
        <dbReference type="PROSITE" id="PS50850"/>
    </source>
</evidence>
<comment type="similarity">
    <text evidence="2 8">Belongs to the major facilitator superfamily. Sugar transporter (TC 2.A.1.1) family.</text>
</comment>
<feature type="transmembrane region" description="Helical" evidence="10">
    <location>
        <begin position="74"/>
        <end position="93"/>
    </location>
</feature>
<evidence type="ECO:0000256" key="7">
    <source>
        <dbReference type="ARBA" id="ARBA00049119"/>
    </source>
</evidence>
<dbReference type="Gene3D" id="1.20.1250.20">
    <property type="entry name" value="MFS general substrate transporter like domains"/>
    <property type="match status" value="1"/>
</dbReference>
<keyword evidence="4 10" id="KW-0812">Transmembrane</keyword>
<feature type="transmembrane region" description="Helical" evidence="10">
    <location>
        <begin position="351"/>
        <end position="373"/>
    </location>
</feature>
<feature type="transmembrane region" description="Helical" evidence="10">
    <location>
        <begin position="129"/>
        <end position="151"/>
    </location>
</feature>
<dbReference type="FunFam" id="1.20.1250.20:FF:000117">
    <property type="entry name" value="MFS hexose transporter"/>
    <property type="match status" value="1"/>
</dbReference>
<feature type="compositionally biased region" description="Basic and acidic residues" evidence="9">
    <location>
        <begin position="513"/>
        <end position="530"/>
    </location>
</feature>
<reference evidence="12 13" key="1">
    <citation type="submission" date="2018-02" db="EMBL/GenBank/DDBJ databases">
        <title>Genome sequence of the basidiomycete white-rot fungus Phlebia centrifuga.</title>
        <authorList>
            <person name="Granchi Z."/>
            <person name="Peng M."/>
            <person name="de Vries R.P."/>
            <person name="Hilden K."/>
            <person name="Makela M.R."/>
            <person name="Grigoriev I."/>
            <person name="Riley R."/>
        </authorList>
    </citation>
    <scope>NUCLEOTIDE SEQUENCE [LARGE SCALE GENOMIC DNA]</scope>
    <source>
        <strain evidence="12 13">FBCC195</strain>
    </source>
</reference>